<evidence type="ECO:0000256" key="2">
    <source>
        <dbReference type="ARBA" id="ARBA00022908"/>
    </source>
</evidence>
<dbReference type="Proteomes" id="UP000281343">
    <property type="component" value="Unassembled WGS sequence"/>
</dbReference>
<dbReference type="GO" id="GO:0003677">
    <property type="term" value="F:DNA binding"/>
    <property type="evidence" value="ECO:0007669"/>
    <property type="project" value="InterPro"/>
</dbReference>
<dbReference type="OrthoDB" id="7615137at2"/>
<dbReference type="Pfam" id="PF13356">
    <property type="entry name" value="Arm-DNA-bind_3"/>
    <property type="match status" value="1"/>
</dbReference>
<evidence type="ECO:0000313" key="6">
    <source>
        <dbReference type="Proteomes" id="UP000281343"/>
    </source>
</evidence>
<organism evidence="5 6">
    <name type="scientific">Rhodophyticola porphyridii</name>
    <dbReference type="NCBI Taxonomy" id="1852017"/>
    <lineage>
        <taxon>Bacteria</taxon>
        <taxon>Pseudomonadati</taxon>
        <taxon>Pseudomonadota</taxon>
        <taxon>Alphaproteobacteria</taxon>
        <taxon>Rhodobacterales</taxon>
        <taxon>Roseobacteraceae</taxon>
        <taxon>Rhodophyticola</taxon>
    </lineage>
</organism>
<dbReference type="InterPro" id="IPR002104">
    <property type="entry name" value="Integrase_catalytic"/>
</dbReference>
<dbReference type="InterPro" id="IPR011010">
    <property type="entry name" value="DNA_brk_join_enz"/>
</dbReference>
<reference evidence="5 6" key="1">
    <citation type="submission" date="2018-10" db="EMBL/GenBank/DDBJ databases">
        <authorList>
            <person name="Jung H.S."/>
            <person name="Jeon C.O."/>
        </authorList>
    </citation>
    <scope>NUCLEOTIDE SEQUENCE [LARGE SCALE GENOMIC DNA]</scope>
    <source>
        <strain evidence="5 6">MA-7-27</strain>
    </source>
</reference>
<dbReference type="AlphaFoldDB" id="A0A3L9Y4L6"/>
<dbReference type="RefSeq" id="WP_121897216.1">
    <property type="nucleotide sequence ID" value="NZ_RCNT01000002.1"/>
</dbReference>
<dbReference type="SUPFAM" id="SSF56349">
    <property type="entry name" value="DNA breaking-rejoining enzymes"/>
    <property type="match status" value="1"/>
</dbReference>
<evidence type="ECO:0000256" key="3">
    <source>
        <dbReference type="ARBA" id="ARBA00023172"/>
    </source>
</evidence>
<dbReference type="InterPro" id="IPR025166">
    <property type="entry name" value="Integrase_DNA_bind_dom"/>
</dbReference>
<dbReference type="Gene3D" id="3.30.160.390">
    <property type="entry name" value="Integrase, DNA-binding domain"/>
    <property type="match status" value="1"/>
</dbReference>
<comment type="similarity">
    <text evidence="1">Belongs to the 'phage' integrase family.</text>
</comment>
<keyword evidence="2" id="KW-0229">DNA integration</keyword>
<dbReference type="InterPro" id="IPR013762">
    <property type="entry name" value="Integrase-like_cat_sf"/>
</dbReference>
<accession>A0A3L9Y4L6</accession>
<dbReference type="InterPro" id="IPR050808">
    <property type="entry name" value="Phage_Integrase"/>
</dbReference>
<keyword evidence="3" id="KW-0233">DNA recombination</keyword>
<dbReference type="PANTHER" id="PTHR30629">
    <property type="entry name" value="PROPHAGE INTEGRASE"/>
    <property type="match status" value="1"/>
</dbReference>
<evidence type="ECO:0000256" key="1">
    <source>
        <dbReference type="ARBA" id="ARBA00008857"/>
    </source>
</evidence>
<dbReference type="EMBL" id="RCNT01000002">
    <property type="protein sequence ID" value="RMA43282.1"/>
    <property type="molecule type" value="Genomic_DNA"/>
</dbReference>
<keyword evidence="6" id="KW-1185">Reference proteome</keyword>
<gene>
    <name evidence="5" type="ORF">D9R08_06625</name>
</gene>
<dbReference type="GO" id="GO:0015074">
    <property type="term" value="P:DNA integration"/>
    <property type="evidence" value="ECO:0007669"/>
    <property type="project" value="UniProtKB-KW"/>
</dbReference>
<dbReference type="Pfam" id="PF00589">
    <property type="entry name" value="Phage_integrase"/>
    <property type="match status" value="1"/>
</dbReference>
<evidence type="ECO:0000259" key="4">
    <source>
        <dbReference type="PROSITE" id="PS51898"/>
    </source>
</evidence>
<protein>
    <submittedName>
        <fullName evidence="5">DUF4102 domain-containing protein</fullName>
    </submittedName>
</protein>
<dbReference type="InterPro" id="IPR038488">
    <property type="entry name" value="Integrase_DNA-bd_sf"/>
</dbReference>
<feature type="domain" description="Tyr recombinase" evidence="4">
    <location>
        <begin position="163"/>
        <end position="315"/>
    </location>
</feature>
<dbReference type="PANTHER" id="PTHR30629:SF2">
    <property type="entry name" value="PROPHAGE INTEGRASE INTS-RELATED"/>
    <property type="match status" value="1"/>
</dbReference>
<evidence type="ECO:0000313" key="5">
    <source>
        <dbReference type="EMBL" id="RMA43282.1"/>
    </source>
</evidence>
<proteinExistence type="inferred from homology"/>
<sequence>MRLTELSIKNMKLPERGQKTYWENGFGVRVSQGGRKSFVVMYGPNRRLKTLGRYPVLSLKDARRKAQVILAQRPEEKDLRVTLAEARAQFLADCEKRLRPSTVWNYQYYLSKVEKTYLDDVGLEDFPNTSHAIMSAKVFFNWCIRHELAEKNPFSFCKVRYGTRDRVLSDDEVRKLWTYDFPPFSDYVKLMLLTGLRKGECAFVVPGDDLLTIDGEHTKNRRTHRLPITPMVAELLPRLEYFNGFSKAKYRIDREVPLPHWTLHDLRRTFATNHARLGTPIHIVEALLNHVSGTISGVAAIYIRHNFLAEAKVAQLRYEDFMSELLGKE</sequence>
<dbReference type="Gene3D" id="1.10.443.10">
    <property type="entry name" value="Intergrase catalytic core"/>
    <property type="match status" value="1"/>
</dbReference>
<name>A0A3L9Y4L6_9RHOB</name>
<dbReference type="GO" id="GO:0006310">
    <property type="term" value="P:DNA recombination"/>
    <property type="evidence" value="ECO:0007669"/>
    <property type="project" value="UniProtKB-KW"/>
</dbReference>
<comment type="caution">
    <text evidence="5">The sequence shown here is derived from an EMBL/GenBank/DDBJ whole genome shotgun (WGS) entry which is preliminary data.</text>
</comment>
<dbReference type="PROSITE" id="PS51898">
    <property type="entry name" value="TYR_RECOMBINASE"/>
    <property type="match status" value="1"/>
</dbReference>